<dbReference type="Pfam" id="PF13360">
    <property type="entry name" value="PQQ_2"/>
    <property type="match status" value="1"/>
</dbReference>
<gene>
    <name evidence="3" type="ORF">METZ01_LOCUS293108</name>
</gene>
<organism evidence="3">
    <name type="scientific">marine metagenome</name>
    <dbReference type="NCBI Taxonomy" id="408172"/>
    <lineage>
        <taxon>unclassified sequences</taxon>
        <taxon>metagenomes</taxon>
        <taxon>ecological metagenomes</taxon>
    </lineage>
</organism>
<feature type="non-terminal residue" evidence="3">
    <location>
        <position position="262"/>
    </location>
</feature>
<dbReference type="SUPFAM" id="SSF50998">
    <property type="entry name" value="Quinoprotein alcohol dehydrogenase-like"/>
    <property type="match status" value="1"/>
</dbReference>
<dbReference type="Gene3D" id="2.130.10.10">
    <property type="entry name" value="YVTN repeat-like/Quinoprotein amine dehydrogenase"/>
    <property type="match status" value="1"/>
</dbReference>
<proteinExistence type="predicted"/>
<dbReference type="InterPro" id="IPR015943">
    <property type="entry name" value="WD40/YVTN_repeat-like_dom_sf"/>
</dbReference>
<dbReference type="InterPro" id="IPR002372">
    <property type="entry name" value="PQQ_rpt_dom"/>
</dbReference>
<dbReference type="InterPro" id="IPR011047">
    <property type="entry name" value="Quinoprotein_ADH-like_sf"/>
</dbReference>
<dbReference type="InterPro" id="IPR018391">
    <property type="entry name" value="PQQ_b-propeller_rpt"/>
</dbReference>
<evidence type="ECO:0000259" key="2">
    <source>
        <dbReference type="Pfam" id="PF13360"/>
    </source>
</evidence>
<dbReference type="PANTHER" id="PTHR34512:SF30">
    <property type="entry name" value="OUTER MEMBRANE PROTEIN ASSEMBLY FACTOR BAMB"/>
    <property type="match status" value="1"/>
</dbReference>
<protein>
    <recommendedName>
        <fullName evidence="2">Pyrrolo-quinoline quinone repeat domain-containing protein</fullName>
    </recommendedName>
</protein>
<name>A0A382LU45_9ZZZZ</name>
<feature type="domain" description="Pyrrolo-quinoline quinone repeat" evidence="2">
    <location>
        <begin position="71"/>
        <end position="231"/>
    </location>
</feature>
<evidence type="ECO:0000313" key="3">
    <source>
        <dbReference type="EMBL" id="SVC40254.1"/>
    </source>
</evidence>
<reference evidence="3" key="1">
    <citation type="submission" date="2018-05" db="EMBL/GenBank/DDBJ databases">
        <authorList>
            <person name="Lanie J.A."/>
            <person name="Ng W.-L."/>
            <person name="Kazmierczak K.M."/>
            <person name="Andrzejewski T.M."/>
            <person name="Davidsen T.M."/>
            <person name="Wayne K.J."/>
            <person name="Tettelin H."/>
            <person name="Glass J.I."/>
            <person name="Rusch D."/>
            <person name="Podicherti R."/>
            <person name="Tsui H.-C.T."/>
            <person name="Winkler M.E."/>
        </authorList>
    </citation>
    <scope>NUCLEOTIDE SEQUENCE</scope>
</reference>
<feature type="region of interest" description="Disordered" evidence="1">
    <location>
        <begin position="1"/>
        <end position="21"/>
    </location>
</feature>
<sequence>MSQADNWPHWRGANHDGVSAEKGLPVEWSEEKNIVWKLKLPGGSSATPAVWGDKIFLMAQDEKQISLLCVSTAGKLLWKTKVVDSRGKAKGEKSFASPSPSTDGKRVFTMTGMGEVVAIDFDGQEVWRFNAQERYGKFRYGFGYHTTPLLYSDRLYLQLIHSGGAWVVAIDTMNGKEIWKIERPSDGVAECEHSYTSPCLWRDGKQARLITHGNDYAIAHRLIDGKEIWRVGDLNPKDQYNRTLRFVSSPVAVPGLIVVPSA</sequence>
<dbReference type="AlphaFoldDB" id="A0A382LU45"/>
<accession>A0A382LU45</accession>
<dbReference type="EMBL" id="UINC01089287">
    <property type="protein sequence ID" value="SVC40254.1"/>
    <property type="molecule type" value="Genomic_DNA"/>
</dbReference>
<evidence type="ECO:0000256" key="1">
    <source>
        <dbReference type="SAM" id="MobiDB-lite"/>
    </source>
</evidence>
<dbReference type="SMART" id="SM00564">
    <property type="entry name" value="PQQ"/>
    <property type="match status" value="3"/>
</dbReference>
<dbReference type="PANTHER" id="PTHR34512">
    <property type="entry name" value="CELL SURFACE PROTEIN"/>
    <property type="match status" value="1"/>
</dbReference>